<proteinExistence type="inferred from homology"/>
<evidence type="ECO:0000256" key="9">
    <source>
        <dbReference type="ARBA" id="ARBA00030407"/>
    </source>
</evidence>
<dbReference type="PANTHER" id="PTHR23404">
    <property type="entry name" value="MOLYBDOPTERIN SYNTHASE RELATED"/>
    <property type="match status" value="1"/>
</dbReference>
<dbReference type="CDD" id="cd00756">
    <property type="entry name" value="MoaE"/>
    <property type="match status" value="1"/>
</dbReference>
<evidence type="ECO:0000313" key="14">
    <source>
        <dbReference type="Proteomes" id="UP000242561"/>
    </source>
</evidence>
<protein>
    <recommendedName>
        <fullName evidence="4">Molybdopterin synthase catalytic subunit</fullName>
        <ecNumber evidence="3">2.8.1.12</ecNumber>
    </recommendedName>
    <alternativeName>
        <fullName evidence="10">MPT synthase subunit 2</fullName>
    </alternativeName>
    <alternativeName>
        <fullName evidence="8">Molybdenum cofactor biosynthesis protein E</fullName>
    </alternativeName>
    <alternativeName>
        <fullName evidence="9">Molybdopterin-converting factor large subunit</fullName>
    </alternativeName>
    <alternativeName>
        <fullName evidence="11">Molybdopterin-converting factor subunit 2</fullName>
    </alternativeName>
</protein>
<evidence type="ECO:0000313" key="13">
    <source>
        <dbReference type="EMBL" id="APG61578.1"/>
    </source>
</evidence>
<dbReference type="Pfam" id="PF02391">
    <property type="entry name" value="MoaE"/>
    <property type="match status" value="1"/>
</dbReference>
<comment type="similarity">
    <text evidence="2">Belongs to the MoaE family.</text>
</comment>
<evidence type="ECO:0000256" key="7">
    <source>
        <dbReference type="ARBA" id="ARBA00026066"/>
    </source>
</evidence>
<accession>A0A1L3J8Y7</accession>
<evidence type="ECO:0000256" key="10">
    <source>
        <dbReference type="ARBA" id="ARBA00030781"/>
    </source>
</evidence>
<evidence type="ECO:0000256" key="1">
    <source>
        <dbReference type="ARBA" id="ARBA00005046"/>
    </source>
</evidence>
<dbReference type="KEGG" id="sphl:LPB140_00530"/>
<evidence type="ECO:0000256" key="6">
    <source>
        <dbReference type="ARBA" id="ARBA00025448"/>
    </source>
</evidence>
<dbReference type="AlphaFoldDB" id="A0A1L3J8Y7"/>
<comment type="catalytic activity">
    <reaction evidence="12">
        <text>2 [molybdopterin-synthase sulfur-carrier protein]-C-terminal-Gly-aminoethanethioate + cyclic pyranopterin phosphate + H2O = molybdopterin + 2 [molybdopterin-synthase sulfur-carrier protein]-C-terminal Gly-Gly + 2 H(+)</text>
        <dbReference type="Rhea" id="RHEA:26333"/>
        <dbReference type="Rhea" id="RHEA-COMP:12202"/>
        <dbReference type="Rhea" id="RHEA-COMP:19907"/>
        <dbReference type="ChEBI" id="CHEBI:15377"/>
        <dbReference type="ChEBI" id="CHEBI:15378"/>
        <dbReference type="ChEBI" id="CHEBI:58698"/>
        <dbReference type="ChEBI" id="CHEBI:59648"/>
        <dbReference type="ChEBI" id="CHEBI:90778"/>
        <dbReference type="ChEBI" id="CHEBI:232372"/>
        <dbReference type="EC" id="2.8.1.12"/>
    </reaction>
</comment>
<keyword evidence="5" id="KW-0501">Molybdenum cofactor biosynthesis</keyword>
<keyword evidence="14" id="KW-1185">Reference proteome</keyword>
<evidence type="ECO:0000256" key="8">
    <source>
        <dbReference type="ARBA" id="ARBA00029745"/>
    </source>
</evidence>
<dbReference type="InterPro" id="IPR003448">
    <property type="entry name" value="Mopterin_biosynth_MoaE"/>
</dbReference>
<sequence>MISIFDKNFDPEHYLSTFRQQNLGSGAICNFVGMVRRDDGCDDGCDDDLISLKLEHHPRLTQKSIEDIASAAQLRLRLDDILIIHRIGEMAYGEPIVLVAIASKHRRDAFAAADFIMDGLKTRALFWKKEIRRSGDIWIEPRVQDYADAARWK</sequence>
<dbReference type="EMBL" id="CP018154">
    <property type="protein sequence ID" value="APG61578.1"/>
    <property type="molecule type" value="Genomic_DNA"/>
</dbReference>
<comment type="pathway">
    <text evidence="1">Cofactor biosynthesis; molybdopterin biosynthesis.</text>
</comment>
<dbReference type="STRING" id="1913578.LPB140_00530"/>
<evidence type="ECO:0000256" key="5">
    <source>
        <dbReference type="ARBA" id="ARBA00023150"/>
    </source>
</evidence>
<evidence type="ECO:0000256" key="12">
    <source>
        <dbReference type="ARBA" id="ARBA00049878"/>
    </source>
</evidence>
<dbReference type="Proteomes" id="UP000242561">
    <property type="component" value="Chromosome"/>
</dbReference>
<dbReference type="GO" id="GO:0030366">
    <property type="term" value="F:molybdopterin synthase activity"/>
    <property type="evidence" value="ECO:0007669"/>
    <property type="project" value="UniProtKB-EC"/>
</dbReference>
<comment type="function">
    <text evidence="6">Converts molybdopterin precursor Z into molybdopterin. This requires the incorporation of two sulfur atoms into precursor Z to generate a dithiolene group. The sulfur is provided by MoaD.</text>
</comment>
<dbReference type="RefSeq" id="WP_072558224.1">
    <property type="nucleotide sequence ID" value="NZ_CP018154.1"/>
</dbReference>
<dbReference type="EC" id="2.8.1.12" evidence="3"/>
<dbReference type="OrthoDB" id="9803224at2"/>
<evidence type="ECO:0000256" key="2">
    <source>
        <dbReference type="ARBA" id="ARBA00005426"/>
    </source>
</evidence>
<evidence type="ECO:0000256" key="3">
    <source>
        <dbReference type="ARBA" id="ARBA00011950"/>
    </source>
</evidence>
<name>A0A1L3J8Y7_9SPHN</name>
<comment type="subunit">
    <text evidence="7">Heterotetramer of 2 MoaD subunits and 2 MoaE subunits. Also stable as homodimer. The enzyme changes between these two forms during catalysis.</text>
</comment>
<gene>
    <name evidence="13" type="ORF">LPB140_00530</name>
</gene>
<dbReference type="InterPro" id="IPR036563">
    <property type="entry name" value="MoaE_sf"/>
</dbReference>
<reference evidence="13 14" key="1">
    <citation type="submission" date="2016-11" db="EMBL/GenBank/DDBJ databases">
        <title>Sphingorhabdus sp. LPB0140, isolated from marine environment.</title>
        <authorList>
            <person name="Kim E."/>
            <person name="Yi H."/>
        </authorList>
    </citation>
    <scope>NUCLEOTIDE SEQUENCE [LARGE SCALE GENOMIC DNA]</scope>
    <source>
        <strain evidence="13 14">LPB0140</strain>
    </source>
</reference>
<evidence type="ECO:0000256" key="4">
    <source>
        <dbReference type="ARBA" id="ARBA00013858"/>
    </source>
</evidence>
<evidence type="ECO:0000256" key="11">
    <source>
        <dbReference type="ARBA" id="ARBA00032474"/>
    </source>
</evidence>
<dbReference type="GO" id="GO:0006777">
    <property type="term" value="P:Mo-molybdopterin cofactor biosynthetic process"/>
    <property type="evidence" value="ECO:0007669"/>
    <property type="project" value="UniProtKB-KW"/>
</dbReference>
<dbReference type="SUPFAM" id="SSF54690">
    <property type="entry name" value="Molybdopterin synthase subunit MoaE"/>
    <property type="match status" value="1"/>
</dbReference>
<dbReference type="UniPathway" id="UPA00344"/>
<organism evidence="13 14">
    <name type="scientific">Sphingorhabdus lutea</name>
    <dbReference type="NCBI Taxonomy" id="1913578"/>
    <lineage>
        <taxon>Bacteria</taxon>
        <taxon>Pseudomonadati</taxon>
        <taxon>Pseudomonadota</taxon>
        <taxon>Alphaproteobacteria</taxon>
        <taxon>Sphingomonadales</taxon>
        <taxon>Sphingomonadaceae</taxon>
        <taxon>Sphingorhabdus</taxon>
    </lineage>
</organism>
<dbReference type="Gene3D" id="3.90.1170.40">
    <property type="entry name" value="Molybdopterin biosynthesis MoaE subunit"/>
    <property type="match status" value="1"/>
</dbReference>